<protein>
    <submittedName>
        <fullName evidence="1">Uncharacterized protein</fullName>
    </submittedName>
</protein>
<dbReference type="EMBL" id="CAJRAU010000012">
    <property type="protein sequence ID" value="CAG5074615.1"/>
    <property type="molecule type" value="Genomic_DNA"/>
</dbReference>
<dbReference type="Proteomes" id="UP000679725">
    <property type="component" value="Unassembled WGS sequence"/>
</dbReference>
<dbReference type="RefSeq" id="WP_215236531.1">
    <property type="nucleotide sequence ID" value="NZ_CAJRAU010000012.1"/>
</dbReference>
<evidence type="ECO:0000313" key="1">
    <source>
        <dbReference type="EMBL" id="CAG5074615.1"/>
    </source>
</evidence>
<accession>A0ABM8UY60</accession>
<name>A0ABM8UY60_9BACT</name>
<organism evidence="1 2">
    <name type="scientific">Dyadobacter linearis</name>
    <dbReference type="NCBI Taxonomy" id="2823330"/>
    <lineage>
        <taxon>Bacteria</taxon>
        <taxon>Pseudomonadati</taxon>
        <taxon>Bacteroidota</taxon>
        <taxon>Cytophagia</taxon>
        <taxon>Cytophagales</taxon>
        <taxon>Spirosomataceae</taxon>
        <taxon>Dyadobacter</taxon>
    </lineage>
</organism>
<keyword evidence="2" id="KW-1185">Reference proteome</keyword>
<sequence>MINLFDPQDEYYNLLSWHADQRENLVQENRSNLGKMRAKHRAELYEARQANKSLNVLVKKHVQQESRQILEDKRKLNQLLSTQAEEIKEFVRLVRLIYPKFDGFDQFLHASRSRWSLGVS</sequence>
<evidence type="ECO:0000313" key="2">
    <source>
        <dbReference type="Proteomes" id="UP000679725"/>
    </source>
</evidence>
<gene>
    <name evidence="1" type="ORF">DYBT9623_05302</name>
</gene>
<reference evidence="1 2" key="1">
    <citation type="submission" date="2021-04" db="EMBL/GenBank/DDBJ databases">
        <authorList>
            <person name="Rodrigo-Torres L."/>
            <person name="Arahal R. D."/>
            <person name="Lucena T."/>
        </authorList>
    </citation>
    <scope>NUCLEOTIDE SEQUENCE [LARGE SCALE GENOMIC DNA]</scope>
    <source>
        <strain evidence="1 2">CECT 9623</strain>
    </source>
</reference>
<comment type="caution">
    <text evidence="1">The sequence shown here is derived from an EMBL/GenBank/DDBJ whole genome shotgun (WGS) entry which is preliminary data.</text>
</comment>
<proteinExistence type="predicted"/>